<dbReference type="EC" id="1.6.5.11" evidence="6"/>
<feature type="transmembrane region" description="Helical" evidence="5">
    <location>
        <begin position="213"/>
        <end position="235"/>
    </location>
</feature>
<feature type="transmembrane region" description="Helical" evidence="5">
    <location>
        <begin position="270"/>
        <end position="291"/>
    </location>
</feature>
<keyword evidence="3 5" id="KW-1133">Transmembrane helix</keyword>
<gene>
    <name evidence="6" type="primary">ndhA_6</name>
    <name evidence="6" type="ORF">SDC9_35863</name>
</gene>
<feature type="transmembrane region" description="Helical" evidence="5">
    <location>
        <begin position="242"/>
        <end position="264"/>
    </location>
</feature>
<proteinExistence type="predicted"/>
<organism evidence="6">
    <name type="scientific">bioreactor metagenome</name>
    <dbReference type="NCBI Taxonomy" id="1076179"/>
    <lineage>
        <taxon>unclassified sequences</taxon>
        <taxon>metagenomes</taxon>
        <taxon>ecological metagenomes</taxon>
    </lineage>
</organism>
<feature type="transmembrane region" description="Helical" evidence="5">
    <location>
        <begin position="160"/>
        <end position="182"/>
    </location>
</feature>
<comment type="subcellular location">
    <subcellularLocation>
        <location evidence="1">Membrane</location>
        <topology evidence="1">Multi-pass membrane protein</topology>
    </subcellularLocation>
</comment>
<evidence type="ECO:0000256" key="4">
    <source>
        <dbReference type="ARBA" id="ARBA00023136"/>
    </source>
</evidence>
<keyword evidence="4 5" id="KW-0472">Membrane</keyword>
<dbReference type="GO" id="GO:0016491">
    <property type="term" value="F:oxidoreductase activity"/>
    <property type="evidence" value="ECO:0007669"/>
    <property type="project" value="UniProtKB-KW"/>
</dbReference>
<dbReference type="EMBL" id="VSSQ01000288">
    <property type="protein sequence ID" value="MPL89821.1"/>
    <property type="molecule type" value="Genomic_DNA"/>
</dbReference>
<evidence type="ECO:0000256" key="1">
    <source>
        <dbReference type="ARBA" id="ARBA00004141"/>
    </source>
</evidence>
<evidence type="ECO:0000313" key="6">
    <source>
        <dbReference type="EMBL" id="MPL89821.1"/>
    </source>
</evidence>
<dbReference type="InterPro" id="IPR001694">
    <property type="entry name" value="NADH_UbQ_OxRdtase_su1/FPO"/>
</dbReference>
<dbReference type="Pfam" id="PF00146">
    <property type="entry name" value="NADHdh"/>
    <property type="match status" value="1"/>
</dbReference>
<feature type="transmembrane region" description="Helical" evidence="5">
    <location>
        <begin position="124"/>
        <end position="148"/>
    </location>
</feature>
<evidence type="ECO:0000256" key="3">
    <source>
        <dbReference type="ARBA" id="ARBA00022989"/>
    </source>
</evidence>
<evidence type="ECO:0000256" key="2">
    <source>
        <dbReference type="ARBA" id="ARBA00022692"/>
    </source>
</evidence>
<name>A0A644VEV6_9ZZZZ</name>
<dbReference type="AlphaFoldDB" id="A0A644VEV6"/>
<evidence type="ECO:0000256" key="5">
    <source>
        <dbReference type="SAM" id="Phobius"/>
    </source>
</evidence>
<dbReference type="GO" id="GO:0005886">
    <property type="term" value="C:plasma membrane"/>
    <property type="evidence" value="ECO:0007669"/>
    <property type="project" value="TreeGrafter"/>
</dbReference>
<accession>A0A644VEV6</accession>
<dbReference type="InterPro" id="IPR052561">
    <property type="entry name" value="ComplexI_Subunit1"/>
</dbReference>
<dbReference type="PANTHER" id="PTHR43359:SF1">
    <property type="entry name" value="FORMATE HYDROGENLYASE SUBUNIT 4-RELATED"/>
    <property type="match status" value="1"/>
</dbReference>
<comment type="caution">
    <text evidence="6">The sequence shown here is derived from an EMBL/GenBank/DDBJ whole genome shotgun (WGS) entry which is preliminary data.</text>
</comment>
<protein>
    <submittedName>
        <fullName evidence="6">NAD(P)H-quinone oxidoreductase subunit 1, chloroplastic</fullName>
        <ecNumber evidence="6">1.6.5.11</ecNumber>
    </submittedName>
</protein>
<feature type="transmembrane region" description="Helical" evidence="5">
    <location>
        <begin position="71"/>
        <end position="104"/>
    </location>
</feature>
<keyword evidence="6" id="KW-0560">Oxidoreductase</keyword>
<reference evidence="6" key="1">
    <citation type="submission" date="2019-08" db="EMBL/GenBank/DDBJ databases">
        <authorList>
            <person name="Kucharzyk K."/>
            <person name="Murdoch R.W."/>
            <person name="Higgins S."/>
            <person name="Loffler F."/>
        </authorList>
    </citation>
    <scope>NUCLEOTIDE SEQUENCE</scope>
</reference>
<dbReference type="PANTHER" id="PTHR43359">
    <property type="entry name" value="FORMATE HYDROGENLYASE SUBUNIT 4"/>
    <property type="match status" value="1"/>
</dbReference>
<sequence length="292" mass="32596">MFRLWGTDMIEFLLLLIFAVFFGLLLHGIHRKVIARIQKRPGPPIWQEILHTLKFAFKQTWIPKTASQVMYVAIVMIAIGIWTAALYVIWIGGSLLLIFAFYMLHKIMEHGTGLSSGSPYTKFGAIRSVMSAAAELPLLVTVSVIYLFTGTLSLSGISAWEAANVPLIGIALPAAISLYLIILSKAHYGPFSVIEAKELVSGYWTEHFGGWRALLNIALSLKTFVLITVFIIVFIGILPWWLFLIIMILVMMSVSFICAATPMLTPYNTVLIQTIWTIVVCVYGVIIWLVIS</sequence>
<keyword evidence="2 5" id="KW-0812">Transmembrane</keyword>
<feature type="transmembrane region" description="Helical" evidence="5">
    <location>
        <begin position="12"/>
        <end position="30"/>
    </location>
</feature>